<feature type="region of interest" description="Disordered" evidence="3">
    <location>
        <begin position="25"/>
        <end position="63"/>
    </location>
</feature>
<keyword evidence="2" id="KW-0175">Coiled coil</keyword>
<evidence type="ECO:0000256" key="1">
    <source>
        <dbReference type="PROSITE-ProRule" id="PRU00339"/>
    </source>
</evidence>
<organism evidence="4">
    <name type="scientific">Lygus hesperus</name>
    <name type="common">Western plant bug</name>
    <dbReference type="NCBI Taxonomy" id="30085"/>
    <lineage>
        <taxon>Eukaryota</taxon>
        <taxon>Metazoa</taxon>
        <taxon>Ecdysozoa</taxon>
        <taxon>Arthropoda</taxon>
        <taxon>Hexapoda</taxon>
        <taxon>Insecta</taxon>
        <taxon>Pterygota</taxon>
        <taxon>Neoptera</taxon>
        <taxon>Paraneoptera</taxon>
        <taxon>Hemiptera</taxon>
        <taxon>Heteroptera</taxon>
        <taxon>Panheteroptera</taxon>
        <taxon>Cimicomorpha</taxon>
        <taxon>Miridae</taxon>
        <taxon>Mirini</taxon>
        <taxon>Lygus</taxon>
    </lineage>
</organism>
<protein>
    <submittedName>
        <fullName evidence="4">Uncharacterized protein</fullName>
    </submittedName>
</protein>
<dbReference type="InterPro" id="IPR052769">
    <property type="entry name" value="TPR_domain_protein"/>
</dbReference>
<proteinExistence type="predicted"/>
<keyword evidence="1" id="KW-0802">TPR repeat</keyword>
<dbReference type="InterPro" id="IPR019734">
    <property type="entry name" value="TPR_rpt"/>
</dbReference>
<evidence type="ECO:0000313" key="4">
    <source>
        <dbReference type="EMBL" id="JAG65238.1"/>
    </source>
</evidence>
<sequence>MSEKDNQFPTNKELVDGLVDEFKSACDLGDGDSETPLVGGSSKILEESEESDPKEEDKSLADDYIDEEALKDKELTYSDEDRERLKRESEALKNQGNNLFKNGSFLESIDEYTLALRTCPLSFNKLRAVLYANRAAAKVHLGRKVLAIEDCTKAIELDETYIKAYIRRATLYEETEKFDEALGDYNKVLEFDRTNADALKASVRLPPLIEKKNEELKAEMMGKLKDLGNTILKPFGLSTNNFQMVQDPVSGGYSINFKS</sequence>
<accession>A0A0K8TI18</accession>
<dbReference type="AlphaFoldDB" id="A0A0K8TI18"/>
<reference evidence="4" key="1">
    <citation type="submission" date="2014-09" db="EMBL/GenBank/DDBJ databases">
        <authorList>
            <person name="Magalhaes I.L.F."/>
            <person name="Oliveira U."/>
            <person name="Santos F.R."/>
            <person name="Vidigal T.H.D.A."/>
            <person name="Brescovit A.D."/>
            <person name="Santos A.J."/>
        </authorList>
    </citation>
    <scope>NUCLEOTIDE SEQUENCE</scope>
</reference>
<dbReference type="PANTHER" id="PTHR46014:SF1">
    <property type="entry name" value="TETRATRICOPEPTIDE REPEAT PROTEIN 1"/>
    <property type="match status" value="1"/>
</dbReference>
<feature type="coiled-coil region" evidence="2">
    <location>
        <begin position="75"/>
        <end position="102"/>
    </location>
</feature>
<evidence type="ECO:0000256" key="3">
    <source>
        <dbReference type="SAM" id="MobiDB-lite"/>
    </source>
</evidence>
<dbReference type="Gene3D" id="1.25.40.10">
    <property type="entry name" value="Tetratricopeptide repeat domain"/>
    <property type="match status" value="1"/>
</dbReference>
<dbReference type="InterPro" id="IPR011990">
    <property type="entry name" value="TPR-like_helical_dom_sf"/>
</dbReference>
<dbReference type="SMART" id="SM00028">
    <property type="entry name" value="TPR"/>
    <property type="match status" value="3"/>
</dbReference>
<evidence type="ECO:0000256" key="2">
    <source>
        <dbReference type="SAM" id="Coils"/>
    </source>
</evidence>
<dbReference type="SUPFAM" id="SSF48452">
    <property type="entry name" value="TPR-like"/>
    <property type="match status" value="1"/>
</dbReference>
<dbReference type="PROSITE" id="PS50005">
    <property type="entry name" value="TPR"/>
    <property type="match status" value="1"/>
</dbReference>
<name>A0A0K8TI18_LYGHE</name>
<dbReference type="EMBL" id="GBRD01000583">
    <property type="protein sequence ID" value="JAG65238.1"/>
    <property type="molecule type" value="Transcribed_RNA"/>
</dbReference>
<dbReference type="Pfam" id="PF13181">
    <property type="entry name" value="TPR_8"/>
    <property type="match status" value="1"/>
</dbReference>
<dbReference type="PANTHER" id="PTHR46014">
    <property type="entry name" value="TETRATRICOPEPTIDE REPEAT PROTEIN 1"/>
    <property type="match status" value="1"/>
</dbReference>
<feature type="repeat" description="TPR" evidence="1">
    <location>
        <begin position="162"/>
        <end position="195"/>
    </location>
</feature>